<keyword evidence="5" id="KW-0998">Cell outer membrane</keyword>
<keyword evidence="9" id="KW-1185">Reference proteome</keyword>
<dbReference type="EMBL" id="BAABFN010000001">
    <property type="protein sequence ID" value="GAA4302916.1"/>
    <property type="molecule type" value="Genomic_DNA"/>
</dbReference>
<evidence type="ECO:0000313" key="9">
    <source>
        <dbReference type="Proteomes" id="UP001501207"/>
    </source>
</evidence>
<evidence type="ECO:0000259" key="6">
    <source>
        <dbReference type="Pfam" id="PF07980"/>
    </source>
</evidence>
<gene>
    <name evidence="8" type="ORF">GCM10023143_05740</name>
</gene>
<dbReference type="SUPFAM" id="SSF48452">
    <property type="entry name" value="TPR-like"/>
    <property type="match status" value="1"/>
</dbReference>
<evidence type="ECO:0000256" key="2">
    <source>
        <dbReference type="ARBA" id="ARBA00006275"/>
    </source>
</evidence>
<protein>
    <submittedName>
        <fullName evidence="8">RagB/SusD family nutrient uptake outer membrane protein</fullName>
    </submittedName>
</protein>
<dbReference type="Gene3D" id="1.25.40.390">
    <property type="match status" value="1"/>
</dbReference>
<sequence length="638" mass="71159">MKPKIYLLLIAFWGLVSACKKNLDIPPMNVVGDDDIFSDISGIDSYMARIYSELPIEDFKWSPNNGFNAYYYGSPASVTGEAISRDPQSATENIDAFWGNAYRLIRECNYFMETLPSYAGNFSDAQVKNWSAEARFVRGMTYFALVKRFGGVPLVDSVLTRPGESITDITQNIEELKIPRASEEVVYDFIARDLDSAYANLPETNQAGRANRYAAAAFKSRAMLFAGSIAKYNSVSLVSGSARLCGIPAEKAVSYFKASYDAAGLLDGKYSLYMKSWAEGDKDAQYTNFVNLFTDASSPENIFIRRYKYPDAAHWYDVNNVPRQISPNVSSETCPTLDFVEMFEGLPKNPDGTLMTVGADGKYILYNNTMDLFANAEPRLRATVIFPGDAFSGQNIEVRRGIYTGSAAGGIGKLIPFGSTNAYPTADLLSSASDVQTPYTLPDGTKMNPAGLSGVFTNYNGTAGCISGFLVRKYLVPNKPASEMQNNHSEQSWIEMRYAEVLLNRAEAAYELASAGQSGPYMADALSIINRIRKRAGASELTALSGIDDIWTERRKELAFENKTWWDMKRWRISDKEQNGTIYRVLMPFYSSEAGQYFFDPRFDERNTRYTFDPRWYYAKIPDAAIAKSANLVQNPGY</sequence>
<dbReference type="PROSITE" id="PS51257">
    <property type="entry name" value="PROKAR_LIPOPROTEIN"/>
    <property type="match status" value="1"/>
</dbReference>
<organism evidence="8 9">
    <name type="scientific">Compostibacter hankyongensis</name>
    <dbReference type="NCBI Taxonomy" id="1007089"/>
    <lineage>
        <taxon>Bacteria</taxon>
        <taxon>Pseudomonadati</taxon>
        <taxon>Bacteroidota</taxon>
        <taxon>Chitinophagia</taxon>
        <taxon>Chitinophagales</taxon>
        <taxon>Chitinophagaceae</taxon>
        <taxon>Compostibacter</taxon>
    </lineage>
</organism>
<accession>A0ABP8FG44</accession>
<dbReference type="Proteomes" id="UP001501207">
    <property type="component" value="Unassembled WGS sequence"/>
</dbReference>
<name>A0ABP8FG44_9BACT</name>
<evidence type="ECO:0000256" key="5">
    <source>
        <dbReference type="ARBA" id="ARBA00023237"/>
    </source>
</evidence>
<reference evidence="9" key="1">
    <citation type="journal article" date="2019" name="Int. J. Syst. Evol. Microbiol.">
        <title>The Global Catalogue of Microorganisms (GCM) 10K type strain sequencing project: providing services to taxonomists for standard genome sequencing and annotation.</title>
        <authorList>
            <consortium name="The Broad Institute Genomics Platform"/>
            <consortium name="The Broad Institute Genome Sequencing Center for Infectious Disease"/>
            <person name="Wu L."/>
            <person name="Ma J."/>
        </authorList>
    </citation>
    <scope>NUCLEOTIDE SEQUENCE [LARGE SCALE GENOMIC DNA]</scope>
    <source>
        <strain evidence="9">JCM 17664</strain>
    </source>
</reference>
<evidence type="ECO:0000256" key="3">
    <source>
        <dbReference type="ARBA" id="ARBA00022729"/>
    </source>
</evidence>
<comment type="similarity">
    <text evidence="2">Belongs to the SusD family.</text>
</comment>
<evidence type="ECO:0000259" key="7">
    <source>
        <dbReference type="Pfam" id="PF14322"/>
    </source>
</evidence>
<keyword evidence="4" id="KW-0472">Membrane</keyword>
<evidence type="ECO:0000313" key="8">
    <source>
        <dbReference type="EMBL" id="GAA4302916.1"/>
    </source>
</evidence>
<feature type="domain" description="SusD-like N-terminal" evidence="7">
    <location>
        <begin position="91"/>
        <end position="224"/>
    </location>
</feature>
<comment type="caution">
    <text evidence="8">The sequence shown here is derived from an EMBL/GenBank/DDBJ whole genome shotgun (WGS) entry which is preliminary data.</text>
</comment>
<dbReference type="InterPro" id="IPR033985">
    <property type="entry name" value="SusD-like_N"/>
</dbReference>
<dbReference type="Pfam" id="PF14322">
    <property type="entry name" value="SusD-like_3"/>
    <property type="match status" value="1"/>
</dbReference>
<proteinExistence type="inferred from homology"/>
<dbReference type="InterPro" id="IPR012944">
    <property type="entry name" value="SusD_RagB_dom"/>
</dbReference>
<dbReference type="InterPro" id="IPR011990">
    <property type="entry name" value="TPR-like_helical_dom_sf"/>
</dbReference>
<feature type="domain" description="RagB/SusD" evidence="6">
    <location>
        <begin position="315"/>
        <end position="638"/>
    </location>
</feature>
<comment type="subcellular location">
    <subcellularLocation>
        <location evidence="1">Cell outer membrane</location>
    </subcellularLocation>
</comment>
<dbReference type="Pfam" id="PF07980">
    <property type="entry name" value="SusD_RagB"/>
    <property type="match status" value="1"/>
</dbReference>
<evidence type="ECO:0000256" key="4">
    <source>
        <dbReference type="ARBA" id="ARBA00023136"/>
    </source>
</evidence>
<evidence type="ECO:0000256" key="1">
    <source>
        <dbReference type="ARBA" id="ARBA00004442"/>
    </source>
</evidence>
<keyword evidence="3" id="KW-0732">Signal</keyword>
<dbReference type="RefSeq" id="WP_344975040.1">
    <property type="nucleotide sequence ID" value="NZ_BAABFN010000001.1"/>
</dbReference>